<protein>
    <recommendedName>
        <fullName evidence="2">Testis expressed sequence 15 domain-containing protein</fullName>
    </recommendedName>
</protein>
<reference evidence="3 4" key="1">
    <citation type="journal article" date="2022" name="Gigascience">
        <title>A chromosome-level genome assembly and annotation of the desert horned lizard, Phrynosoma platyrhinos, provides insight into chromosomal rearrangements among reptiles.</title>
        <authorList>
            <person name="Koochekian N."/>
            <person name="Ascanio A."/>
            <person name="Farleigh K."/>
            <person name="Card D.C."/>
            <person name="Schield D.R."/>
            <person name="Castoe T.A."/>
            <person name="Jezkova T."/>
        </authorList>
    </citation>
    <scope>NUCLEOTIDE SEQUENCE [LARGE SCALE GENOMIC DNA]</scope>
    <source>
        <strain evidence="3">NK-2021</strain>
    </source>
</reference>
<proteinExistence type="predicted"/>
<feature type="region of interest" description="Disordered" evidence="1">
    <location>
        <begin position="240"/>
        <end position="263"/>
    </location>
</feature>
<keyword evidence="4" id="KW-1185">Reference proteome</keyword>
<evidence type="ECO:0000313" key="4">
    <source>
        <dbReference type="Proteomes" id="UP000826234"/>
    </source>
</evidence>
<evidence type="ECO:0000313" key="3">
    <source>
        <dbReference type="EMBL" id="KAH0628494.1"/>
    </source>
</evidence>
<name>A0ABQ7TFQ7_PHRPL</name>
<feature type="region of interest" description="Disordered" evidence="1">
    <location>
        <begin position="57"/>
        <end position="78"/>
    </location>
</feature>
<dbReference type="Pfam" id="PF15326">
    <property type="entry name" value="TEX15"/>
    <property type="match status" value="1"/>
</dbReference>
<dbReference type="Proteomes" id="UP000826234">
    <property type="component" value="Unassembled WGS sequence"/>
</dbReference>
<feature type="domain" description="Testis expressed sequence 15" evidence="2">
    <location>
        <begin position="1440"/>
        <end position="1617"/>
    </location>
</feature>
<dbReference type="PANTHER" id="PTHR22380">
    <property type="entry name" value="TESTIS-EXPRESSED PROTEIN 15"/>
    <property type="match status" value="1"/>
</dbReference>
<feature type="compositionally biased region" description="Polar residues" evidence="1">
    <location>
        <begin position="68"/>
        <end position="77"/>
    </location>
</feature>
<feature type="compositionally biased region" description="Acidic residues" evidence="1">
    <location>
        <begin position="549"/>
        <end position="559"/>
    </location>
</feature>
<dbReference type="InterPro" id="IPR026616">
    <property type="entry name" value="TEX15"/>
</dbReference>
<sequence length="2154" mass="244084">MVRPDAVIIPVIPISKGLYPHRLQLLGLLYPNTALLYPNIDPHLPVRRLQLEASVIRGEHKDPHRPSSPDSTPSYRSISPDLVVESDQDLDWSPTQIRPPLNTQSASPSDDARAFVDQILRMACALDLKVAEPEEEEASDQLEKRVQSRMINRPAIPYMPSLAKILKRSWEGNITTTATWLYSITLTTVHNRFCHEYSAFISSFLFTGRSLPLENCTRVTRIGKSKLIYEHFRKPIESNAEDLENSSPAEVSSSSGRIQNWNGSPIQTQYRKTKHNSSTRWDLATNEVTLQQTPGMDVFRDMRGDHIGNKKPLNIHIGGFAVSDSALSTVTTSRLIKDPRLARREQILGEQNGEGASCENSHSKKDLEYNLEMEIFASLGMPYIVPEESFLPNSKHALIQGQYVEKTTWKGSTSEECVSPPLLNSEQGLGNRNKEILASLNTYTSPALETCLNHHSFKSKGSESKHSVRLIGDNIRGSEMLSSQLNPYKIADNMWLPQDFQPSNKEHEYIIEPPFSDDDKYICRRNPYGVTSNKDKMESREVSSQLHDGDEDKDNDNNDDNYTSEIHYSDDLDTKCVANNCTSSEGEHSAEFYSIEDSALQPSFCENTNLSENILREVCTEEKYICERYSDEMSTENFEQNELKAVTQSEKSYTAEVNKKTEHIYSASENSKPAIGEKKEYVVNKLKENSVKESISNIDCTGFLNEDSEMLSKTFFCKENIPQICEQVLQVKCEDVQDFKVTSETEDVLEGYKKCLSVPQKSCDDENRIGEGGEYHYLEMRMDWDNLFGKPNLNTNIPGNPSVDENGKAYLDEENSGVEKKETDSFNTFVCPDLEITVTSLFQSKLKKEMGKCASKYPGRKKGIKWSRDKTMEKYTDDQKNSKLYHTNKECSSETFSSLSKRQFKKIVQSERHIKSILNTLNREALLCKNNCLSRRIGGALFHLRKARRRVQCLKMGAKTRKKKLNDSSKLNKILYNGTFVTSGCLSDMPCGSDSVSNVTVTEVERVSNKSTLNTGTANTSLNNEHIMNDEHSSVKFTSRNVMKDQVTTLLADTKQSLTSEDNRCTSPSTANHLNPPVVGEELVVSHLEERKSEGISDRKMDIVRFATTVHTSLESFVEADVFKPGDTARFSPIFLELENDFSNENGVMEILPAKENIATTISTEIYSVPSAFLHVAEERHDANVCQVQLTPQMYDAGLLLLNTSSNNSSNKTSEKNSEKIIESVTGQKQEIDSHSKNIFLKPDNSCPNTLSEKAGQELYAAEYRKCTKSVQTTNSMKQPENNAEVASCSSFVPSSVSLADNNLSLSSPSYALQAHEGRKTAFLKNEEDFSNIKQGVINNIVMKPLIKTGLDQKNTTNITQVTLCKESTCSQTSSDSRTRLGSSLLIRNCSEQDFEAITAISPSASAYYDMSTKTKQNITSSMTGLNKNTFSDEPSNNNTDLSSDFKSTQIGIELKSLDFKIKLSEILRKADETSSLQLLHKQITFCKDILPIFVEAFQKQQGCSFEHVLVSKEILRSAGRNLQPCHKLNPCAIESLVELQIVMETTEFIENKKRLIEGEPTFRSLLWYDNSLCSELFGGEAGSQQQSNFYPAFQRRLKYSPLNELQSYHKHLVDVFENTRWENNSYYIFLKSRREIEECEAAMKSNYNSSDFFLSVPYVCGANYGDTLEDLEDTRKKTMHLINLYKKFPGITLSAEKEEHIWFIMEIIATKVNFIRTCEEVNIKTSLFGLEHIFFDAAKSLLLGEKEKSISGNLKDGQMLNKVALPKFYEIYEHMIEHITKKSAQQLCIREKTDGQQKANCCITNSLILPHDIFSISVILDEAQSANIERLQQLIYNTTEHMEMLKKYFQMLQEEDDSVLITKENVLGFFKSGGINTVILKPEAVEVYTEMAMIYETVVYLKNLIARKVNKPRFRSLLFFESSLAPELFRCQEKMSSFAYRKDNILESIESSISELQEEINVIYDCSENLNCLYALHLLTRELAELSETRNLLKTSKSPISMCVDLIPYTICLNYGSTVSELDCNYNQFSSLLEKLTLGERKDLGKMAHIMKIMKTIEHMKFVCSEQRKSPLLLVIHQMIKNWRKACQLKRQDMKTSVDDSEGHNTKENCQHSQAQYKRPVNVTLEGSLCSSEEKNDFSQSKKKKVGLFSTSL</sequence>
<accession>A0ABQ7TFQ7</accession>
<dbReference type="InterPro" id="IPR032765">
    <property type="entry name" value="TEX15_dom"/>
</dbReference>
<evidence type="ECO:0000259" key="2">
    <source>
        <dbReference type="Pfam" id="PF15326"/>
    </source>
</evidence>
<feature type="compositionally biased region" description="Low complexity" evidence="1">
    <location>
        <begin position="246"/>
        <end position="255"/>
    </location>
</feature>
<organism evidence="3 4">
    <name type="scientific">Phrynosoma platyrhinos</name>
    <name type="common">Desert horned lizard</name>
    <dbReference type="NCBI Taxonomy" id="52577"/>
    <lineage>
        <taxon>Eukaryota</taxon>
        <taxon>Metazoa</taxon>
        <taxon>Chordata</taxon>
        <taxon>Craniata</taxon>
        <taxon>Vertebrata</taxon>
        <taxon>Euteleostomi</taxon>
        <taxon>Lepidosauria</taxon>
        <taxon>Squamata</taxon>
        <taxon>Bifurcata</taxon>
        <taxon>Unidentata</taxon>
        <taxon>Episquamata</taxon>
        <taxon>Toxicofera</taxon>
        <taxon>Iguania</taxon>
        <taxon>Phrynosomatidae</taxon>
        <taxon>Phrynosomatinae</taxon>
        <taxon>Phrynosoma</taxon>
    </lineage>
</organism>
<dbReference type="PANTHER" id="PTHR22380:SF1">
    <property type="entry name" value="TESTIS-EXPRESSED PROTEIN 15"/>
    <property type="match status" value="1"/>
</dbReference>
<feature type="compositionally biased region" description="Basic and acidic residues" evidence="1">
    <location>
        <begin position="57"/>
        <end position="67"/>
    </location>
</feature>
<feature type="region of interest" description="Disordered" evidence="1">
    <location>
        <begin position="532"/>
        <end position="566"/>
    </location>
</feature>
<evidence type="ECO:0000256" key="1">
    <source>
        <dbReference type="SAM" id="MobiDB-lite"/>
    </source>
</evidence>
<gene>
    <name evidence="3" type="ORF">JD844_009756</name>
</gene>
<dbReference type="EMBL" id="JAIPUX010000439">
    <property type="protein sequence ID" value="KAH0628494.1"/>
    <property type="molecule type" value="Genomic_DNA"/>
</dbReference>
<comment type="caution">
    <text evidence="3">The sequence shown here is derived from an EMBL/GenBank/DDBJ whole genome shotgun (WGS) entry which is preliminary data.</text>
</comment>